<keyword evidence="4" id="KW-1185">Reference proteome</keyword>
<protein>
    <recommendedName>
        <fullName evidence="5">Lipoprotein</fullName>
    </recommendedName>
</protein>
<evidence type="ECO:0000313" key="3">
    <source>
        <dbReference type="EMBL" id="MEX0408819.1"/>
    </source>
</evidence>
<keyword evidence="2" id="KW-0732">Signal</keyword>
<feature type="signal peptide" evidence="2">
    <location>
        <begin position="1"/>
        <end position="21"/>
    </location>
</feature>
<comment type="caution">
    <text evidence="3">The sequence shown here is derived from an EMBL/GenBank/DDBJ whole genome shotgun (WGS) entry which is preliminary data.</text>
</comment>
<dbReference type="RefSeq" id="WP_367956674.1">
    <property type="nucleotide sequence ID" value="NZ_JBDPGJ010000006.1"/>
</dbReference>
<dbReference type="Proteomes" id="UP001556692">
    <property type="component" value="Unassembled WGS sequence"/>
</dbReference>
<accession>A0ABV3SSA5</accession>
<evidence type="ECO:0008006" key="5">
    <source>
        <dbReference type="Google" id="ProtNLM"/>
    </source>
</evidence>
<feature type="region of interest" description="Disordered" evidence="1">
    <location>
        <begin position="54"/>
        <end position="78"/>
    </location>
</feature>
<evidence type="ECO:0000256" key="2">
    <source>
        <dbReference type="SAM" id="SignalP"/>
    </source>
</evidence>
<dbReference type="EMBL" id="JBDPGJ010000006">
    <property type="protein sequence ID" value="MEX0408819.1"/>
    <property type="molecule type" value="Genomic_DNA"/>
</dbReference>
<evidence type="ECO:0000256" key="1">
    <source>
        <dbReference type="SAM" id="MobiDB-lite"/>
    </source>
</evidence>
<reference evidence="3 4" key="1">
    <citation type="submission" date="2024-05" db="EMBL/GenBank/DDBJ databases">
        <authorList>
            <person name="Jiang F."/>
        </authorList>
    </citation>
    <scope>NUCLEOTIDE SEQUENCE [LARGE SCALE GENOMIC DNA]</scope>
    <source>
        <strain evidence="3 4">LZ166</strain>
    </source>
</reference>
<gene>
    <name evidence="3" type="ORF">ABGN05_24550</name>
</gene>
<name>A0ABV3SSA5_9HYPH</name>
<feature type="chain" id="PRO_5045139565" description="Lipoprotein" evidence="2">
    <location>
        <begin position="22"/>
        <end position="78"/>
    </location>
</feature>
<feature type="compositionally biased region" description="Polar residues" evidence="1">
    <location>
        <begin position="62"/>
        <end position="78"/>
    </location>
</feature>
<organism evidence="3 4">
    <name type="scientific">Aquibium pacificus</name>
    <dbReference type="NCBI Taxonomy" id="3153579"/>
    <lineage>
        <taxon>Bacteria</taxon>
        <taxon>Pseudomonadati</taxon>
        <taxon>Pseudomonadota</taxon>
        <taxon>Alphaproteobacteria</taxon>
        <taxon>Hyphomicrobiales</taxon>
        <taxon>Phyllobacteriaceae</taxon>
        <taxon>Aquibium</taxon>
    </lineage>
</organism>
<sequence>MKFISLAMLAASLSAAGCASSAPPDILPAFNAADPMMGLRDATYSPVVTNYQHRAPVDPKNWRQQNDDLSPANRRSGS</sequence>
<proteinExistence type="predicted"/>
<dbReference type="PROSITE" id="PS51257">
    <property type="entry name" value="PROKAR_LIPOPROTEIN"/>
    <property type="match status" value="1"/>
</dbReference>
<evidence type="ECO:0000313" key="4">
    <source>
        <dbReference type="Proteomes" id="UP001556692"/>
    </source>
</evidence>